<keyword evidence="1" id="KW-1133">Transmembrane helix</keyword>
<comment type="caution">
    <text evidence="3">The sequence shown here is derived from an EMBL/GenBank/DDBJ whole genome shotgun (WGS) entry which is preliminary data.</text>
</comment>
<sequence>MTDVLIMQGLWWAPVLVVLIAIAAARRVDVRVGWLVGAILAYTVYTIVVMKAPTLEAFAALNEGRDFNWGGKLAAIVASLVMLAVAVKVAGAKWADAGLTLIRREGSLIPSLIATGAMVALMVVLQLLAADGPKDSAEALAYQATLPGLDEELFFRGLLLFLLTMAVVPKRRKADPARFGWAAILATLLFTVGHSFFVSGGALSFDPVIFAYVAILGALLMYIRVRTGSILIPLIAHNVTNVVGHLM</sequence>
<proteinExistence type="predicted"/>
<feature type="transmembrane region" description="Helical" evidence="1">
    <location>
        <begin position="6"/>
        <end position="25"/>
    </location>
</feature>
<dbReference type="EMBL" id="JAHVAH010000001">
    <property type="protein sequence ID" value="MBW0145790.1"/>
    <property type="molecule type" value="Genomic_DNA"/>
</dbReference>
<evidence type="ECO:0000256" key="1">
    <source>
        <dbReference type="SAM" id="Phobius"/>
    </source>
</evidence>
<feature type="transmembrane region" description="Helical" evidence="1">
    <location>
        <begin position="181"/>
        <end position="203"/>
    </location>
</feature>
<dbReference type="RefSeq" id="WP_218633671.1">
    <property type="nucleotide sequence ID" value="NZ_JAHVAH010000001.1"/>
</dbReference>
<keyword evidence="1" id="KW-0812">Transmembrane</keyword>
<evidence type="ECO:0000313" key="3">
    <source>
        <dbReference type="EMBL" id="MBW0145790.1"/>
    </source>
</evidence>
<keyword evidence="4" id="KW-1185">Reference proteome</keyword>
<feature type="transmembrane region" description="Helical" evidence="1">
    <location>
        <begin position="153"/>
        <end position="169"/>
    </location>
</feature>
<evidence type="ECO:0000259" key="2">
    <source>
        <dbReference type="Pfam" id="PF02517"/>
    </source>
</evidence>
<dbReference type="GO" id="GO:0008237">
    <property type="term" value="F:metallopeptidase activity"/>
    <property type="evidence" value="ECO:0007669"/>
    <property type="project" value="UniProtKB-KW"/>
</dbReference>
<reference evidence="3 4" key="1">
    <citation type="submission" date="2021-07" db="EMBL/GenBank/DDBJ databases">
        <title>The draft genome sequence of Sphingomicrobium sp. B8.</title>
        <authorList>
            <person name="Mu L."/>
        </authorList>
    </citation>
    <scope>NUCLEOTIDE SEQUENCE [LARGE SCALE GENOMIC DNA]</scope>
    <source>
        <strain evidence="3 4">B8</strain>
    </source>
</reference>
<keyword evidence="3" id="KW-0378">Hydrolase</keyword>
<evidence type="ECO:0000313" key="4">
    <source>
        <dbReference type="Proteomes" id="UP000698028"/>
    </source>
</evidence>
<name>A0ABS6V8V3_9SPHN</name>
<feature type="transmembrane region" description="Helical" evidence="1">
    <location>
        <begin position="32"/>
        <end position="53"/>
    </location>
</feature>
<feature type="transmembrane region" description="Helical" evidence="1">
    <location>
        <begin position="209"/>
        <end position="225"/>
    </location>
</feature>
<keyword evidence="1" id="KW-0472">Membrane</keyword>
<gene>
    <name evidence="3" type="ORF">KTQ36_10860</name>
</gene>
<keyword evidence="3" id="KW-0645">Protease</keyword>
<dbReference type="Proteomes" id="UP000698028">
    <property type="component" value="Unassembled WGS sequence"/>
</dbReference>
<protein>
    <submittedName>
        <fullName evidence="3">CPBP family intramembrane metalloprotease</fullName>
    </submittedName>
</protein>
<keyword evidence="3" id="KW-0482">Metalloprotease</keyword>
<dbReference type="InterPro" id="IPR003675">
    <property type="entry name" value="Rce1/LyrA-like_dom"/>
</dbReference>
<feature type="domain" description="CAAX prenyl protease 2/Lysostaphin resistance protein A-like" evidence="2">
    <location>
        <begin position="140"/>
        <end position="243"/>
    </location>
</feature>
<feature type="transmembrane region" description="Helical" evidence="1">
    <location>
        <begin position="107"/>
        <end position="129"/>
    </location>
</feature>
<dbReference type="Pfam" id="PF02517">
    <property type="entry name" value="Rce1-like"/>
    <property type="match status" value="1"/>
</dbReference>
<accession>A0ABS6V8V3</accession>
<feature type="transmembrane region" description="Helical" evidence="1">
    <location>
        <begin position="73"/>
        <end position="95"/>
    </location>
</feature>
<organism evidence="3 4">
    <name type="scientific">Sphingomicrobium clamense</name>
    <dbReference type="NCBI Taxonomy" id="2851013"/>
    <lineage>
        <taxon>Bacteria</taxon>
        <taxon>Pseudomonadati</taxon>
        <taxon>Pseudomonadota</taxon>
        <taxon>Alphaproteobacteria</taxon>
        <taxon>Sphingomonadales</taxon>
        <taxon>Sphingomonadaceae</taxon>
        <taxon>Sphingomicrobium</taxon>
    </lineage>
</organism>